<reference evidence="1" key="1">
    <citation type="submission" date="2022-11" db="UniProtKB">
        <authorList>
            <consortium name="EnsemblMetazoa"/>
        </authorList>
    </citation>
    <scope>IDENTIFICATION</scope>
</reference>
<dbReference type="GeneID" id="119725050"/>
<evidence type="ECO:0000313" key="1">
    <source>
        <dbReference type="EnsemblMetazoa" id="XP_038052343.1"/>
    </source>
</evidence>
<accession>A0A913ZKM4</accession>
<evidence type="ECO:0000313" key="2">
    <source>
        <dbReference type="Proteomes" id="UP000887568"/>
    </source>
</evidence>
<evidence type="ECO:0008006" key="3">
    <source>
        <dbReference type="Google" id="ProtNLM"/>
    </source>
</evidence>
<dbReference type="OMA" id="MLRISWI"/>
<proteinExistence type="predicted"/>
<dbReference type="RefSeq" id="XP_038052343.1">
    <property type="nucleotide sequence ID" value="XM_038196415.1"/>
</dbReference>
<dbReference type="OrthoDB" id="425681at2759"/>
<dbReference type="AlphaFoldDB" id="A0A913ZKM4"/>
<dbReference type="Proteomes" id="UP000887568">
    <property type="component" value="Unplaced"/>
</dbReference>
<organism evidence="1 2">
    <name type="scientific">Patiria miniata</name>
    <name type="common">Bat star</name>
    <name type="synonym">Asterina miniata</name>
    <dbReference type="NCBI Taxonomy" id="46514"/>
    <lineage>
        <taxon>Eukaryota</taxon>
        <taxon>Metazoa</taxon>
        <taxon>Echinodermata</taxon>
        <taxon>Eleutherozoa</taxon>
        <taxon>Asterozoa</taxon>
        <taxon>Asteroidea</taxon>
        <taxon>Valvatacea</taxon>
        <taxon>Valvatida</taxon>
        <taxon>Asterinidae</taxon>
        <taxon>Patiria</taxon>
    </lineage>
</organism>
<dbReference type="EnsemblMetazoa" id="XM_038196415.1">
    <property type="protein sequence ID" value="XP_038052343.1"/>
    <property type="gene ID" value="LOC119725050"/>
</dbReference>
<protein>
    <recommendedName>
        <fullName evidence="3">Endonuclease-reverse transcriptase</fullName>
    </recommendedName>
</protein>
<sequence>MGARHGHCWLSQKDKFRLRKLLRISYLEHKTNEFVRNKAESLVGPQEPLLATMKRRKLKWFGHVTRHNSLCQTIMQGTVEGGRRRGRQRKSWVDNVKEWTNMNMSELLVQAADRTAWRRTLASSAPGSPQRRQQSRET</sequence>
<keyword evidence="2" id="KW-1185">Reference proteome</keyword>
<name>A0A913ZKM4_PATMI</name>